<sequence length="152" mass="15957">KLAIPLRGVKRGCGENRCNVQIDTGVFQTANLCCDSNLCNSAPKSTNVFIVASTSVILGLVLHEQCSSNCPQLANTIKTCTGTDNKCYKTASGVGVSRGCGKDRCDLQINANSIMANVCCGNDLCNTGTKTTTTATFGALLIALGVFFYGRM</sequence>
<feature type="non-terminal residue" evidence="2">
    <location>
        <position position="1"/>
    </location>
</feature>
<dbReference type="InterPro" id="IPR045860">
    <property type="entry name" value="Snake_toxin-like_sf"/>
</dbReference>
<dbReference type="Proteomes" id="UP000681722">
    <property type="component" value="Unassembled WGS sequence"/>
</dbReference>
<dbReference type="EMBL" id="CAJNOQ010007579">
    <property type="protein sequence ID" value="CAF1172833.1"/>
    <property type="molecule type" value="Genomic_DNA"/>
</dbReference>
<evidence type="ECO:0000256" key="1">
    <source>
        <dbReference type="SAM" id="Phobius"/>
    </source>
</evidence>
<dbReference type="EMBL" id="CAJOBC010007579">
    <property type="protein sequence ID" value="CAF3936714.1"/>
    <property type="molecule type" value="Genomic_DNA"/>
</dbReference>
<name>A0A814UDZ6_9BILA</name>
<comment type="caution">
    <text evidence="2">The sequence shown here is derived from an EMBL/GenBank/DDBJ whole genome shotgun (WGS) entry which is preliminary data.</text>
</comment>
<dbReference type="Proteomes" id="UP000663829">
    <property type="component" value="Unassembled WGS sequence"/>
</dbReference>
<evidence type="ECO:0000313" key="3">
    <source>
        <dbReference type="EMBL" id="CAF3936714.1"/>
    </source>
</evidence>
<dbReference type="AlphaFoldDB" id="A0A814UDZ6"/>
<reference evidence="2" key="1">
    <citation type="submission" date="2021-02" db="EMBL/GenBank/DDBJ databases">
        <authorList>
            <person name="Nowell W R."/>
        </authorList>
    </citation>
    <scope>NUCLEOTIDE SEQUENCE</scope>
</reference>
<feature type="transmembrane region" description="Helical" evidence="1">
    <location>
        <begin position="132"/>
        <end position="150"/>
    </location>
</feature>
<dbReference type="OrthoDB" id="9624109at2759"/>
<dbReference type="SUPFAM" id="SSF57302">
    <property type="entry name" value="Snake toxin-like"/>
    <property type="match status" value="1"/>
</dbReference>
<accession>A0A814UDZ6</accession>
<keyword evidence="4" id="KW-1185">Reference proteome</keyword>
<organism evidence="2 4">
    <name type="scientific">Didymodactylos carnosus</name>
    <dbReference type="NCBI Taxonomy" id="1234261"/>
    <lineage>
        <taxon>Eukaryota</taxon>
        <taxon>Metazoa</taxon>
        <taxon>Spiralia</taxon>
        <taxon>Gnathifera</taxon>
        <taxon>Rotifera</taxon>
        <taxon>Eurotatoria</taxon>
        <taxon>Bdelloidea</taxon>
        <taxon>Philodinida</taxon>
        <taxon>Philodinidae</taxon>
        <taxon>Didymodactylos</taxon>
    </lineage>
</organism>
<keyword evidence="1" id="KW-1133">Transmembrane helix</keyword>
<gene>
    <name evidence="2" type="ORF">GPM918_LOCUS22278</name>
    <name evidence="3" type="ORF">SRO942_LOCUS22276</name>
</gene>
<proteinExistence type="predicted"/>
<evidence type="ECO:0000313" key="4">
    <source>
        <dbReference type="Proteomes" id="UP000663829"/>
    </source>
</evidence>
<keyword evidence="1" id="KW-0472">Membrane</keyword>
<protein>
    <submittedName>
        <fullName evidence="2">Uncharacterized protein</fullName>
    </submittedName>
</protein>
<keyword evidence="1" id="KW-0812">Transmembrane</keyword>
<evidence type="ECO:0000313" key="2">
    <source>
        <dbReference type="EMBL" id="CAF1172833.1"/>
    </source>
</evidence>